<dbReference type="OMA" id="RCADNND"/>
<accession>A0A2V2VHB3</accession>
<protein>
    <recommendedName>
        <fullName evidence="4">Transmembrane protein</fullName>
    </recommendedName>
</protein>
<name>A0A2V2VHB3_TRYCR</name>
<evidence type="ECO:0000256" key="1">
    <source>
        <dbReference type="SAM" id="Phobius"/>
    </source>
</evidence>
<dbReference type="VEuPathDB" id="TriTrypDB:TCSYLVIO_004511"/>
<dbReference type="VEuPathDB" id="TriTrypDB:Tc_MARK_3306"/>
<dbReference type="VEuPathDB" id="TriTrypDB:TcCLB.510943.23"/>
<keyword evidence="1" id="KW-1133">Transmembrane helix</keyword>
<dbReference type="OrthoDB" id="245520at2759"/>
<keyword evidence="1" id="KW-0472">Membrane</keyword>
<dbReference type="VEuPathDB" id="TriTrypDB:TcCL_ESM04628"/>
<dbReference type="VEuPathDB" id="TriTrypDB:TcBrA4_0131340"/>
<evidence type="ECO:0000313" key="2">
    <source>
        <dbReference type="EMBL" id="PWU95780.1"/>
    </source>
</evidence>
<feature type="transmembrane region" description="Helical" evidence="1">
    <location>
        <begin position="246"/>
        <end position="263"/>
    </location>
</feature>
<dbReference type="VEuPathDB" id="TriTrypDB:ECC02_005286"/>
<proteinExistence type="predicted"/>
<reference evidence="2 3" key="1">
    <citation type="journal article" date="2018" name="Microb. Genom.">
        <title>Expanding an expanded genome: long-read sequencing of Trypanosoma cruzi.</title>
        <authorList>
            <person name="Berna L."/>
            <person name="Rodriguez M."/>
            <person name="Chiribao M.L."/>
            <person name="Parodi-Talice A."/>
            <person name="Pita S."/>
            <person name="Rijo G."/>
            <person name="Alvarez-Valin F."/>
            <person name="Robello C."/>
        </authorList>
    </citation>
    <scope>NUCLEOTIDE SEQUENCE [LARGE SCALE GENOMIC DNA]</scope>
    <source>
        <strain evidence="2 3">TCC</strain>
    </source>
</reference>
<dbReference type="VEuPathDB" id="TriTrypDB:C4B63_47g117"/>
<evidence type="ECO:0000313" key="3">
    <source>
        <dbReference type="Proteomes" id="UP000246078"/>
    </source>
</evidence>
<evidence type="ECO:0008006" key="4">
    <source>
        <dbReference type="Google" id="ProtNLM"/>
    </source>
</evidence>
<dbReference type="VEuPathDB" id="TriTrypDB:TCDM_11991"/>
<dbReference type="VEuPathDB" id="TriTrypDB:BCY84_00486"/>
<dbReference type="AlphaFoldDB" id="A0A2V2VHB3"/>
<dbReference type="Proteomes" id="UP000246078">
    <property type="component" value="Unassembled WGS sequence"/>
</dbReference>
<dbReference type="VEuPathDB" id="TriTrypDB:TcCLB.503575.27"/>
<organism evidence="2 3">
    <name type="scientific">Trypanosoma cruzi</name>
    <dbReference type="NCBI Taxonomy" id="5693"/>
    <lineage>
        <taxon>Eukaryota</taxon>
        <taxon>Discoba</taxon>
        <taxon>Euglenozoa</taxon>
        <taxon>Kinetoplastea</taxon>
        <taxon>Metakinetoplastina</taxon>
        <taxon>Trypanosomatida</taxon>
        <taxon>Trypanosomatidae</taxon>
        <taxon>Trypanosoma</taxon>
        <taxon>Schizotrypanum</taxon>
    </lineage>
</organism>
<comment type="caution">
    <text evidence="2">The sequence shown here is derived from an EMBL/GenBank/DDBJ whole genome shotgun (WGS) entry which is preliminary data.</text>
</comment>
<sequence>MYRPRKLPCFSSVRRSSLHLSPRTVSSTGHAEDPVAGEKLRCADNNDRVGLVFCECFKGMEKFLVRRPGCPPQQPMTSPLFTTAAGVVSSSAPPSTSGGGSVRSAKTVRSFFPGTSNLFYDANAPNLHRKNLSSIPGNSGPKHVGKDLYGNNSNGVRQHEVRSPLMLQPTTSFGGQQTTSDKSAAEKATAYADIQRYSYAYALWQNRNAALLQMGVDMQEMTSKACYLRDLHQEDLKDGMRQTTRFSFYVVFPFVFLVSAVLFNESTLYSAQLKYLRLVDYDAWLEANGHNSGRRGGIVGGGGGGGGFSRYEQRR</sequence>
<dbReference type="EMBL" id="PRFC01000264">
    <property type="protein sequence ID" value="PWU95780.1"/>
    <property type="molecule type" value="Genomic_DNA"/>
</dbReference>
<dbReference type="VEuPathDB" id="TriTrypDB:TcG_07455"/>
<keyword evidence="1" id="KW-0812">Transmembrane</keyword>
<gene>
    <name evidence="2" type="ORF">C3747_264g24</name>
</gene>
<dbReference type="VEuPathDB" id="TriTrypDB:C3747_264g24"/>